<dbReference type="Gene3D" id="3.40.50.1000">
    <property type="entry name" value="HAD superfamily/HAD-like"/>
    <property type="match status" value="1"/>
</dbReference>
<accession>A0ABR4IL01</accession>
<dbReference type="InterPro" id="IPR006439">
    <property type="entry name" value="HAD-SF_hydro_IA"/>
</dbReference>
<dbReference type="SUPFAM" id="SSF56784">
    <property type="entry name" value="HAD-like"/>
    <property type="match status" value="1"/>
</dbReference>
<evidence type="ECO:0000313" key="2">
    <source>
        <dbReference type="Proteomes" id="UP001610335"/>
    </source>
</evidence>
<dbReference type="InterPro" id="IPR036412">
    <property type="entry name" value="HAD-like_sf"/>
</dbReference>
<dbReference type="Pfam" id="PF00702">
    <property type="entry name" value="Hydrolase"/>
    <property type="match status" value="1"/>
</dbReference>
<dbReference type="EMBL" id="JBFXLS010000024">
    <property type="protein sequence ID" value="KAL2827592.1"/>
    <property type="molecule type" value="Genomic_DNA"/>
</dbReference>
<evidence type="ECO:0000313" key="1">
    <source>
        <dbReference type="EMBL" id="KAL2827592.1"/>
    </source>
</evidence>
<dbReference type="PANTHER" id="PTHR43611:SF3">
    <property type="entry name" value="FLAVIN MONONUCLEOTIDE HYDROLASE 1, CHLOROPLATIC"/>
    <property type="match status" value="1"/>
</dbReference>
<organism evidence="1 2">
    <name type="scientific">Aspergillus cavernicola</name>
    <dbReference type="NCBI Taxonomy" id="176166"/>
    <lineage>
        <taxon>Eukaryota</taxon>
        <taxon>Fungi</taxon>
        <taxon>Dikarya</taxon>
        <taxon>Ascomycota</taxon>
        <taxon>Pezizomycotina</taxon>
        <taxon>Eurotiomycetes</taxon>
        <taxon>Eurotiomycetidae</taxon>
        <taxon>Eurotiales</taxon>
        <taxon>Aspergillaceae</taxon>
        <taxon>Aspergillus</taxon>
        <taxon>Aspergillus subgen. Nidulantes</taxon>
    </lineage>
</organism>
<dbReference type="Proteomes" id="UP001610335">
    <property type="component" value="Unassembled WGS sequence"/>
</dbReference>
<sequence>MGPTTLLMQIHPRPAVEFPSFSLEINVRNSLNRSEECFAQAAGLYGFQVEDLAAVVANLRETLTYDHEMLSVFKAIKQNPGVEIALISNISEMEYHALRHRWHDSFWSTFDHVFPSWMLGVRKPSLRFYRHVLRATRSAPRKTFIVDDRPENVLAALSLGVRGTVSTLELS</sequence>
<gene>
    <name evidence="1" type="ORF">BDW59DRAFT_160235</name>
</gene>
<keyword evidence="2" id="KW-1185">Reference proteome</keyword>
<dbReference type="PANTHER" id="PTHR43611">
    <property type="entry name" value="ALPHA-D-GLUCOSE 1-PHOSPHATE PHOSPHATASE"/>
    <property type="match status" value="1"/>
</dbReference>
<protein>
    <submittedName>
        <fullName evidence="1">HAD-like domain-containing protein</fullName>
    </submittedName>
</protein>
<proteinExistence type="predicted"/>
<dbReference type="NCBIfam" id="TIGR01509">
    <property type="entry name" value="HAD-SF-IA-v3"/>
    <property type="match status" value="1"/>
</dbReference>
<dbReference type="InterPro" id="IPR023214">
    <property type="entry name" value="HAD_sf"/>
</dbReference>
<comment type="caution">
    <text evidence="1">The sequence shown here is derived from an EMBL/GenBank/DDBJ whole genome shotgun (WGS) entry which is preliminary data.</text>
</comment>
<name>A0ABR4IL01_9EURO</name>
<reference evidence="1 2" key="1">
    <citation type="submission" date="2024-07" db="EMBL/GenBank/DDBJ databases">
        <title>Section-level genome sequencing and comparative genomics of Aspergillus sections Usti and Cavernicolus.</title>
        <authorList>
            <consortium name="Lawrence Berkeley National Laboratory"/>
            <person name="Nybo J.L."/>
            <person name="Vesth T.C."/>
            <person name="Theobald S."/>
            <person name="Frisvad J.C."/>
            <person name="Larsen T.O."/>
            <person name="Kjaerboelling I."/>
            <person name="Rothschild-Mancinelli K."/>
            <person name="Lyhne E.K."/>
            <person name="Kogle M.E."/>
            <person name="Barry K."/>
            <person name="Clum A."/>
            <person name="Na H."/>
            <person name="Ledsgaard L."/>
            <person name="Lin J."/>
            <person name="Lipzen A."/>
            <person name="Kuo A."/>
            <person name="Riley R."/>
            <person name="Mondo S."/>
            <person name="LaButti K."/>
            <person name="Haridas S."/>
            <person name="Pangalinan J."/>
            <person name="Salamov A.A."/>
            <person name="Simmons B.A."/>
            <person name="Magnuson J.K."/>
            <person name="Chen J."/>
            <person name="Drula E."/>
            <person name="Henrissat B."/>
            <person name="Wiebenga A."/>
            <person name="Lubbers R.J."/>
            <person name="Gomes A.C."/>
            <person name="Makela M.R."/>
            <person name="Stajich J."/>
            <person name="Grigoriev I.V."/>
            <person name="Mortensen U.H."/>
            <person name="De vries R.P."/>
            <person name="Baker S.E."/>
            <person name="Andersen M.R."/>
        </authorList>
    </citation>
    <scope>NUCLEOTIDE SEQUENCE [LARGE SCALE GENOMIC DNA]</scope>
    <source>
        <strain evidence="1 2">CBS 600.67</strain>
    </source>
</reference>